<accession>A0AAJ0HQE7</accession>
<organism evidence="3 4">
    <name type="scientific">Lasiosphaeria hispida</name>
    <dbReference type="NCBI Taxonomy" id="260671"/>
    <lineage>
        <taxon>Eukaryota</taxon>
        <taxon>Fungi</taxon>
        <taxon>Dikarya</taxon>
        <taxon>Ascomycota</taxon>
        <taxon>Pezizomycotina</taxon>
        <taxon>Sordariomycetes</taxon>
        <taxon>Sordariomycetidae</taxon>
        <taxon>Sordariales</taxon>
        <taxon>Lasiosphaeriaceae</taxon>
        <taxon>Lasiosphaeria</taxon>
    </lineage>
</organism>
<reference evidence="3" key="1">
    <citation type="journal article" date="2023" name="Mol. Phylogenet. Evol.">
        <title>Genome-scale phylogeny and comparative genomics of the fungal order Sordariales.</title>
        <authorList>
            <person name="Hensen N."/>
            <person name="Bonometti L."/>
            <person name="Westerberg I."/>
            <person name="Brannstrom I.O."/>
            <person name="Guillou S."/>
            <person name="Cros-Aarteil S."/>
            <person name="Calhoun S."/>
            <person name="Haridas S."/>
            <person name="Kuo A."/>
            <person name="Mondo S."/>
            <person name="Pangilinan J."/>
            <person name="Riley R."/>
            <person name="LaButti K."/>
            <person name="Andreopoulos B."/>
            <person name="Lipzen A."/>
            <person name="Chen C."/>
            <person name="Yan M."/>
            <person name="Daum C."/>
            <person name="Ng V."/>
            <person name="Clum A."/>
            <person name="Steindorff A."/>
            <person name="Ohm R.A."/>
            <person name="Martin F."/>
            <person name="Silar P."/>
            <person name="Natvig D.O."/>
            <person name="Lalanne C."/>
            <person name="Gautier V."/>
            <person name="Ament-Velasquez S.L."/>
            <person name="Kruys A."/>
            <person name="Hutchinson M.I."/>
            <person name="Powell A.J."/>
            <person name="Barry K."/>
            <person name="Miller A.N."/>
            <person name="Grigoriev I.V."/>
            <person name="Debuchy R."/>
            <person name="Gladieux P."/>
            <person name="Hiltunen Thoren M."/>
            <person name="Johannesson H."/>
        </authorList>
    </citation>
    <scope>NUCLEOTIDE SEQUENCE</scope>
    <source>
        <strain evidence="3">CBS 955.72</strain>
    </source>
</reference>
<evidence type="ECO:0000256" key="2">
    <source>
        <dbReference type="SAM" id="SignalP"/>
    </source>
</evidence>
<sequence>MRFARWYTSRVIRVVAAAFALRVCLGPKWFKDPEDGCRGTAHRVCLVRRLASCLTLGVVQNRKGVHASEPPKSHQSQPPPQTMS</sequence>
<dbReference type="EMBL" id="JAUIQD010000002">
    <property type="protein sequence ID" value="KAK3359546.1"/>
    <property type="molecule type" value="Genomic_DNA"/>
</dbReference>
<dbReference type="AlphaFoldDB" id="A0AAJ0HQE7"/>
<keyword evidence="2" id="KW-0732">Signal</keyword>
<comment type="caution">
    <text evidence="3">The sequence shown here is derived from an EMBL/GenBank/DDBJ whole genome shotgun (WGS) entry which is preliminary data.</text>
</comment>
<dbReference type="Proteomes" id="UP001275084">
    <property type="component" value="Unassembled WGS sequence"/>
</dbReference>
<evidence type="ECO:0000313" key="4">
    <source>
        <dbReference type="Proteomes" id="UP001275084"/>
    </source>
</evidence>
<proteinExistence type="predicted"/>
<feature type="region of interest" description="Disordered" evidence="1">
    <location>
        <begin position="63"/>
        <end position="84"/>
    </location>
</feature>
<feature type="chain" id="PRO_5042536984" description="Secreted protein" evidence="2">
    <location>
        <begin position="27"/>
        <end position="84"/>
    </location>
</feature>
<evidence type="ECO:0000313" key="3">
    <source>
        <dbReference type="EMBL" id="KAK3359546.1"/>
    </source>
</evidence>
<evidence type="ECO:0000256" key="1">
    <source>
        <dbReference type="SAM" id="MobiDB-lite"/>
    </source>
</evidence>
<feature type="signal peptide" evidence="2">
    <location>
        <begin position="1"/>
        <end position="26"/>
    </location>
</feature>
<protein>
    <recommendedName>
        <fullName evidence="5">Secreted protein</fullName>
    </recommendedName>
</protein>
<keyword evidence="4" id="KW-1185">Reference proteome</keyword>
<evidence type="ECO:0008006" key="5">
    <source>
        <dbReference type="Google" id="ProtNLM"/>
    </source>
</evidence>
<name>A0AAJ0HQE7_9PEZI</name>
<reference evidence="3" key="2">
    <citation type="submission" date="2023-06" db="EMBL/GenBank/DDBJ databases">
        <authorList>
            <consortium name="Lawrence Berkeley National Laboratory"/>
            <person name="Haridas S."/>
            <person name="Hensen N."/>
            <person name="Bonometti L."/>
            <person name="Westerberg I."/>
            <person name="Brannstrom I.O."/>
            <person name="Guillou S."/>
            <person name="Cros-Aarteil S."/>
            <person name="Calhoun S."/>
            <person name="Kuo A."/>
            <person name="Mondo S."/>
            <person name="Pangilinan J."/>
            <person name="Riley R."/>
            <person name="Labutti K."/>
            <person name="Andreopoulos B."/>
            <person name="Lipzen A."/>
            <person name="Chen C."/>
            <person name="Yanf M."/>
            <person name="Daum C."/>
            <person name="Ng V."/>
            <person name="Clum A."/>
            <person name="Steindorff A."/>
            <person name="Ohm R."/>
            <person name="Martin F."/>
            <person name="Silar P."/>
            <person name="Natvig D."/>
            <person name="Lalanne C."/>
            <person name="Gautier V."/>
            <person name="Ament-Velasquez S.L."/>
            <person name="Kruys A."/>
            <person name="Hutchinson M.I."/>
            <person name="Powell A.J."/>
            <person name="Barry K."/>
            <person name="Miller A.N."/>
            <person name="Grigoriev I.V."/>
            <person name="Debuchy R."/>
            <person name="Gladieux P."/>
            <person name="Thoren M.H."/>
            <person name="Johannesson H."/>
        </authorList>
    </citation>
    <scope>NUCLEOTIDE SEQUENCE</scope>
    <source>
        <strain evidence="3">CBS 955.72</strain>
    </source>
</reference>
<gene>
    <name evidence="3" type="ORF">B0T25DRAFT_101980</name>
</gene>